<feature type="transmembrane region" description="Helical" evidence="1">
    <location>
        <begin position="119"/>
        <end position="140"/>
    </location>
</feature>
<dbReference type="KEGG" id="fpal:HYN49_07605"/>
<organism evidence="2 3">
    <name type="scientific">Flavobacterium pallidum</name>
    <dbReference type="NCBI Taxonomy" id="2172098"/>
    <lineage>
        <taxon>Bacteria</taxon>
        <taxon>Pseudomonadati</taxon>
        <taxon>Bacteroidota</taxon>
        <taxon>Flavobacteriia</taxon>
        <taxon>Flavobacteriales</taxon>
        <taxon>Flavobacteriaceae</taxon>
        <taxon>Flavobacterium</taxon>
    </lineage>
</organism>
<feature type="transmembrane region" description="Helical" evidence="1">
    <location>
        <begin position="93"/>
        <end position="113"/>
    </location>
</feature>
<keyword evidence="1" id="KW-0812">Transmembrane</keyword>
<sequence>MAEILALTGYSVLLINLVLFAYKIQYNKTAPYRIFTLYTAIILIIQVASYTLSYYKVHNLFLSHFYFILQFILLSLFYHALLKEKFQKKIVKMGLATVLLALSIQYTLIPGLFFKFNLFEIFLTSFTLIIFSTFHFYNLLNQKKEFYYINSGILVYLFGSTVLFLTGNLVSSLSSEVNTITWTLNAFLYVIYQLFVLVECAKFSRFNYK</sequence>
<reference evidence="2 3" key="1">
    <citation type="submission" date="2018-05" db="EMBL/GenBank/DDBJ databases">
        <title>Genome sequencing of Flavobacterium sp. HYN0049.</title>
        <authorList>
            <person name="Yi H."/>
            <person name="Baek C."/>
        </authorList>
    </citation>
    <scope>NUCLEOTIDE SEQUENCE [LARGE SCALE GENOMIC DNA]</scope>
    <source>
        <strain evidence="2 3">HYN0049</strain>
    </source>
</reference>
<keyword evidence="3" id="KW-1185">Reference proteome</keyword>
<evidence type="ECO:0008006" key="4">
    <source>
        <dbReference type="Google" id="ProtNLM"/>
    </source>
</evidence>
<feature type="transmembrane region" description="Helical" evidence="1">
    <location>
        <begin position="6"/>
        <end position="22"/>
    </location>
</feature>
<proteinExistence type="predicted"/>
<evidence type="ECO:0000313" key="3">
    <source>
        <dbReference type="Proteomes" id="UP000244937"/>
    </source>
</evidence>
<feature type="transmembrane region" description="Helical" evidence="1">
    <location>
        <begin position="61"/>
        <end position="81"/>
    </location>
</feature>
<keyword evidence="1" id="KW-1133">Transmembrane helix</keyword>
<feature type="transmembrane region" description="Helical" evidence="1">
    <location>
        <begin position="147"/>
        <end position="170"/>
    </location>
</feature>
<feature type="transmembrane region" description="Helical" evidence="1">
    <location>
        <begin position="34"/>
        <end position="55"/>
    </location>
</feature>
<accession>A0A2S1SH90</accession>
<dbReference type="OrthoDB" id="1253476at2"/>
<dbReference type="EMBL" id="CP029187">
    <property type="protein sequence ID" value="AWI25776.1"/>
    <property type="molecule type" value="Genomic_DNA"/>
</dbReference>
<dbReference type="Proteomes" id="UP000244937">
    <property type="component" value="Chromosome"/>
</dbReference>
<gene>
    <name evidence="2" type="ORF">HYN49_07605</name>
</gene>
<feature type="transmembrane region" description="Helical" evidence="1">
    <location>
        <begin position="182"/>
        <end position="201"/>
    </location>
</feature>
<keyword evidence="1" id="KW-0472">Membrane</keyword>
<evidence type="ECO:0000256" key="1">
    <source>
        <dbReference type="SAM" id="Phobius"/>
    </source>
</evidence>
<protein>
    <recommendedName>
        <fullName evidence="4">YhhN-like protein</fullName>
    </recommendedName>
</protein>
<name>A0A2S1SH90_9FLAO</name>
<evidence type="ECO:0000313" key="2">
    <source>
        <dbReference type="EMBL" id="AWI25776.1"/>
    </source>
</evidence>
<dbReference type="AlphaFoldDB" id="A0A2S1SH90"/>